<reference evidence="1 2" key="1">
    <citation type="submission" date="2020-07" db="EMBL/GenBank/DDBJ databases">
        <title>Sequencing the genomes of 1000 actinobacteria strains.</title>
        <authorList>
            <person name="Klenk H.-P."/>
        </authorList>
    </citation>
    <scope>NUCLEOTIDE SEQUENCE [LARGE SCALE GENOMIC DNA]</scope>
    <source>
        <strain evidence="1 2">DSM 42178</strain>
    </source>
</reference>
<keyword evidence="2" id="KW-1185">Reference proteome</keyword>
<accession>A0A853A8R6</accession>
<dbReference type="InterPro" id="IPR010697">
    <property type="entry name" value="YspA"/>
</dbReference>
<proteinExistence type="predicted"/>
<evidence type="ECO:0000313" key="1">
    <source>
        <dbReference type="EMBL" id="NYI06822.1"/>
    </source>
</evidence>
<gene>
    <name evidence="1" type="ORF">FHU37_003765</name>
</gene>
<dbReference type="AlphaFoldDB" id="A0A853A8R6"/>
<dbReference type="Gene3D" id="3.40.50.450">
    <property type="match status" value="1"/>
</dbReference>
<name>A0A853A8R6_9ACTN</name>
<dbReference type="Proteomes" id="UP000567795">
    <property type="component" value="Unassembled WGS sequence"/>
</dbReference>
<dbReference type="EMBL" id="JACBZD010000001">
    <property type="protein sequence ID" value="NYI06822.1"/>
    <property type="molecule type" value="Genomic_DNA"/>
</dbReference>
<evidence type="ECO:0000313" key="2">
    <source>
        <dbReference type="Proteomes" id="UP000567795"/>
    </source>
</evidence>
<organism evidence="1 2">
    <name type="scientific">Allostreptomyces psammosilenae</name>
    <dbReference type="NCBI Taxonomy" id="1892865"/>
    <lineage>
        <taxon>Bacteria</taxon>
        <taxon>Bacillati</taxon>
        <taxon>Actinomycetota</taxon>
        <taxon>Actinomycetes</taxon>
        <taxon>Kitasatosporales</taxon>
        <taxon>Streptomycetaceae</taxon>
        <taxon>Allostreptomyces</taxon>
    </lineage>
</organism>
<dbReference type="SUPFAM" id="SSF102405">
    <property type="entry name" value="MCP/YpsA-like"/>
    <property type="match status" value="1"/>
</dbReference>
<dbReference type="PANTHER" id="PTHR38440">
    <property type="entry name" value="UPF0398 PROTEIN YPSA"/>
    <property type="match status" value="1"/>
</dbReference>
<sequence length="151" mass="15786">MNLTDSTVDKIRAALADLLATRSTGDLVGVSCLARGSDTLFAEAVLDAGGRLVVVLPSQDYRQAKVKPDHAETFDRLVAAAAEVRTAPHATASREAYEAANEIVLGMADELVAVWDGVPSGGRGGTADVVESARERGIPVTVVWPEGAERS</sequence>
<dbReference type="PANTHER" id="PTHR38440:SF1">
    <property type="entry name" value="UPF0398 PROTEIN SPR0331"/>
    <property type="match status" value="1"/>
</dbReference>
<protein>
    <submittedName>
        <fullName evidence="1">Putative Rossmann fold nucleotide-binding protein DprA/Smf involved in DNA uptake</fullName>
    </submittedName>
</protein>
<comment type="caution">
    <text evidence="1">The sequence shown here is derived from an EMBL/GenBank/DDBJ whole genome shotgun (WGS) entry which is preliminary data.</text>
</comment>